<evidence type="ECO:0000313" key="2">
    <source>
        <dbReference type="Proteomes" id="UP000231553"/>
    </source>
</evidence>
<evidence type="ECO:0000313" key="1">
    <source>
        <dbReference type="EMBL" id="PJE34161.1"/>
    </source>
</evidence>
<dbReference type="Gene3D" id="3.30.70.1520">
    <property type="entry name" value="Heterotetrameric sarcosine oxidase"/>
    <property type="match status" value="1"/>
</dbReference>
<dbReference type="InterPro" id="IPR027266">
    <property type="entry name" value="TrmE/GcvT-like"/>
</dbReference>
<dbReference type="EMBL" id="PGTB01000228">
    <property type="protein sequence ID" value="PJE34161.1"/>
    <property type="molecule type" value="Genomic_DNA"/>
</dbReference>
<organism evidence="1 2">
    <name type="scientific">Pseudooceanicola lipolyticus</name>
    <dbReference type="NCBI Taxonomy" id="2029104"/>
    <lineage>
        <taxon>Bacteria</taxon>
        <taxon>Pseudomonadati</taxon>
        <taxon>Pseudomonadota</taxon>
        <taxon>Alphaproteobacteria</taxon>
        <taxon>Rhodobacterales</taxon>
        <taxon>Paracoccaceae</taxon>
        <taxon>Pseudooceanicola</taxon>
    </lineage>
</organism>
<gene>
    <name evidence="1" type="ORF">CVM52_23700</name>
</gene>
<accession>A0A2M8IUE7</accession>
<sequence length="188" mass="20049">MSDAVSALEGARFEGLATVEDIGLQGMITLRGDLALAAVKKAASAAAGAPLPARLEAVMSDTGGLCWMSPDELLVLCPYDEVQARLAKLTTALAKTHALAVDMSDARASFRLSGPGAREAMAKLCPVDLSPDAFRPGMFRRTRMGQIPAAFWLEDEDSFRIICFRSVAQYAYDLLKTAAARDAAVGYF</sequence>
<dbReference type="AlphaFoldDB" id="A0A2M8IUE7"/>
<dbReference type="InterPro" id="IPR007375">
    <property type="entry name" value="SoxG"/>
</dbReference>
<protein>
    <submittedName>
        <fullName evidence="1">Sarcosine oxidase subunit gamma</fullName>
    </submittedName>
</protein>
<dbReference type="SUPFAM" id="SSF103025">
    <property type="entry name" value="Folate-binding domain"/>
    <property type="match status" value="1"/>
</dbReference>
<reference evidence="1 2" key="1">
    <citation type="journal article" date="2018" name="Int. J. Syst. Evol. Microbiol.">
        <title>Pseudooceanicola lipolyticus sp. nov., a marine alphaproteobacterium, reclassification of Oceanicola flagellatus as Pseudooceanicola flagellatus comb. nov. and emended description of the genus Pseudooceanicola.</title>
        <authorList>
            <person name="Huang M.-M."/>
            <person name="Guo L.-L."/>
            <person name="Wu Y.-H."/>
            <person name="Lai Q.-L."/>
            <person name="Shao Z.-Z."/>
            <person name="Wang C.-S."/>
            <person name="Wu M."/>
            <person name="Xu X.-W."/>
        </authorList>
    </citation>
    <scope>NUCLEOTIDE SEQUENCE [LARGE SCALE GENOMIC DNA]</scope>
    <source>
        <strain evidence="1 2">157</strain>
    </source>
</reference>
<dbReference type="OrthoDB" id="9814782at2"/>
<proteinExistence type="predicted"/>
<dbReference type="RefSeq" id="WP_100164799.1">
    <property type="nucleotide sequence ID" value="NZ_PGTB01000228.1"/>
</dbReference>
<dbReference type="Pfam" id="PF04268">
    <property type="entry name" value="SoxG"/>
    <property type="match status" value="1"/>
</dbReference>
<dbReference type="Proteomes" id="UP000231553">
    <property type="component" value="Unassembled WGS sequence"/>
</dbReference>
<dbReference type="Gene3D" id="3.30.1360.120">
    <property type="entry name" value="Probable tRNA modification gtpase trme, domain 1"/>
    <property type="match status" value="1"/>
</dbReference>
<comment type="caution">
    <text evidence="1">The sequence shown here is derived from an EMBL/GenBank/DDBJ whole genome shotgun (WGS) entry which is preliminary data.</text>
</comment>
<name>A0A2M8IUE7_9RHOB</name>
<keyword evidence="2" id="KW-1185">Reference proteome</keyword>